<name>A0ABU0I0Z6_9HYPH</name>
<accession>A0ABU0I0Z6</accession>
<dbReference type="PANTHER" id="PTHR38590">
    <property type="entry name" value="BLL0828 PROTEIN"/>
    <property type="match status" value="1"/>
</dbReference>
<dbReference type="Gene3D" id="3.40.960.10">
    <property type="entry name" value="VSR Endonuclease"/>
    <property type="match status" value="1"/>
</dbReference>
<dbReference type="InterPro" id="IPR047216">
    <property type="entry name" value="Endonuclease_DUF559_bact"/>
</dbReference>
<reference evidence="3 4" key="1">
    <citation type="submission" date="2023-07" db="EMBL/GenBank/DDBJ databases">
        <title>Genomic Encyclopedia of Type Strains, Phase IV (KMG-IV): sequencing the most valuable type-strain genomes for metagenomic binning, comparative biology and taxonomic classification.</title>
        <authorList>
            <person name="Goeker M."/>
        </authorList>
    </citation>
    <scope>NUCLEOTIDE SEQUENCE [LARGE SCALE GENOMIC DNA]</scope>
    <source>
        <strain evidence="3 4">DSM 19013</strain>
    </source>
</reference>
<evidence type="ECO:0000313" key="3">
    <source>
        <dbReference type="EMBL" id="MDQ0448262.1"/>
    </source>
</evidence>
<dbReference type="SUPFAM" id="SSF52980">
    <property type="entry name" value="Restriction endonuclease-like"/>
    <property type="match status" value="1"/>
</dbReference>
<organism evidence="3 4">
    <name type="scientific">Methylobacterium aerolatum</name>
    <dbReference type="NCBI Taxonomy" id="418708"/>
    <lineage>
        <taxon>Bacteria</taxon>
        <taxon>Pseudomonadati</taxon>
        <taxon>Pseudomonadota</taxon>
        <taxon>Alphaproteobacteria</taxon>
        <taxon>Hyphomicrobiales</taxon>
        <taxon>Methylobacteriaceae</taxon>
        <taxon>Methylobacterium</taxon>
    </lineage>
</organism>
<dbReference type="InterPro" id="IPR011335">
    <property type="entry name" value="Restrct_endonuc-II-like"/>
</dbReference>
<dbReference type="GO" id="GO:0004519">
    <property type="term" value="F:endonuclease activity"/>
    <property type="evidence" value="ECO:0007669"/>
    <property type="project" value="UniProtKB-KW"/>
</dbReference>
<comment type="caution">
    <text evidence="3">The sequence shown here is derived from an EMBL/GenBank/DDBJ whole genome shotgun (WGS) entry which is preliminary data.</text>
</comment>
<sequence length="102" mass="11364">MPGTHFRRQIAIESYVADFCCLGHRLIVELDGDQHGHEHRLAYDKRRTETLERRGYRVLRFPNHVVMREIDSVLDTIAAALSLGAPSGTTPTPNPSPQGGGE</sequence>
<dbReference type="EMBL" id="JAUSVP010000007">
    <property type="protein sequence ID" value="MDQ0448262.1"/>
    <property type="molecule type" value="Genomic_DNA"/>
</dbReference>
<dbReference type="CDD" id="cd01038">
    <property type="entry name" value="Endonuclease_DUF559"/>
    <property type="match status" value="1"/>
</dbReference>
<keyword evidence="3" id="KW-0540">Nuclease</keyword>
<dbReference type="Pfam" id="PF04480">
    <property type="entry name" value="DUF559"/>
    <property type="match status" value="1"/>
</dbReference>
<dbReference type="Proteomes" id="UP001231124">
    <property type="component" value="Unassembled WGS sequence"/>
</dbReference>
<gene>
    <name evidence="3" type="ORF">QO012_002770</name>
</gene>
<protein>
    <submittedName>
        <fullName evidence="3">Very-short-patch-repair endonuclease</fullName>
    </submittedName>
</protein>
<keyword evidence="3" id="KW-0255">Endonuclease</keyword>
<dbReference type="InterPro" id="IPR007569">
    <property type="entry name" value="DUF559"/>
</dbReference>
<feature type="domain" description="DUF559" evidence="2">
    <location>
        <begin position="3"/>
        <end position="81"/>
    </location>
</feature>
<keyword evidence="3" id="KW-0378">Hydrolase</keyword>
<evidence type="ECO:0000259" key="2">
    <source>
        <dbReference type="Pfam" id="PF04480"/>
    </source>
</evidence>
<dbReference type="PANTHER" id="PTHR38590:SF1">
    <property type="entry name" value="BLL0828 PROTEIN"/>
    <property type="match status" value="1"/>
</dbReference>
<evidence type="ECO:0000313" key="4">
    <source>
        <dbReference type="Proteomes" id="UP001231124"/>
    </source>
</evidence>
<proteinExistence type="predicted"/>
<keyword evidence="4" id="KW-1185">Reference proteome</keyword>
<feature type="region of interest" description="Disordered" evidence="1">
    <location>
        <begin position="82"/>
        <end position="102"/>
    </location>
</feature>
<evidence type="ECO:0000256" key="1">
    <source>
        <dbReference type="SAM" id="MobiDB-lite"/>
    </source>
</evidence>